<gene>
    <name evidence="4" type="primary">yrrB_9</name>
    <name evidence="4" type="ORF">GALL_103770</name>
</gene>
<dbReference type="EMBL" id="MLJW01000037">
    <property type="protein sequence ID" value="OIR07418.1"/>
    <property type="molecule type" value="Genomic_DNA"/>
</dbReference>
<dbReference type="PROSITE" id="PS50005">
    <property type="entry name" value="TPR"/>
    <property type="match status" value="7"/>
</dbReference>
<dbReference type="SUPFAM" id="SSF48452">
    <property type="entry name" value="TPR-like"/>
    <property type="match status" value="1"/>
</dbReference>
<dbReference type="Pfam" id="PF13181">
    <property type="entry name" value="TPR_8"/>
    <property type="match status" value="1"/>
</dbReference>
<dbReference type="PROSITE" id="PS50293">
    <property type="entry name" value="TPR_REGION"/>
    <property type="match status" value="1"/>
</dbReference>
<dbReference type="Gene3D" id="3.40.50.2000">
    <property type="entry name" value="Glycogen Phosphorylase B"/>
    <property type="match status" value="1"/>
</dbReference>
<evidence type="ECO:0000256" key="3">
    <source>
        <dbReference type="ARBA" id="ARBA00022679"/>
    </source>
</evidence>
<comment type="caution">
    <text evidence="4">The sequence shown here is derived from an EMBL/GenBank/DDBJ whole genome shotgun (WGS) entry which is preliminary data.</text>
</comment>
<name>A0A1J5SGB7_9ZZZZ</name>
<dbReference type="InterPro" id="IPR019734">
    <property type="entry name" value="TPR_rpt"/>
</dbReference>
<evidence type="ECO:0000256" key="2">
    <source>
        <dbReference type="ARBA" id="ARBA00022676"/>
    </source>
</evidence>
<dbReference type="Pfam" id="PF13374">
    <property type="entry name" value="TPR_10"/>
    <property type="match status" value="1"/>
</dbReference>
<organism evidence="4">
    <name type="scientific">mine drainage metagenome</name>
    <dbReference type="NCBI Taxonomy" id="410659"/>
    <lineage>
        <taxon>unclassified sequences</taxon>
        <taxon>metagenomes</taxon>
        <taxon>ecological metagenomes</taxon>
    </lineage>
</organism>
<protein>
    <submittedName>
        <fullName evidence="4">TPR repeat-containing protein YrrB</fullName>
    </submittedName>
</protein>
<dbReference type="InterPro" id="IPR051939">
    <property type="entry name" value="Glycosyltr_41/O-GlcNAc_trsf"/>
</dbReference>
<dbReference type="PANTHER" id="PTHR44835">
    <property type="entry name" value="UDP-N-ACETYLGLUCOSAMINE--PEPTIDE N-ACETYLGLUCOSAMINYLTRANSFERASE SPINDLY-RELATED"/>
    <property type="match status" value="1"/>
</dbReference>
<dbReference type="SMART" id="SM00028">
    <property type="entry name" value="TPR"/>
    <property type="match status" value="9"/>
</dbReference>
<accession>A0A1J5SGB7</accession>
<dbReference type="SUPFAM" id="SSF53756">
    <property type="entry name" value="UDP-Glycosyltransferase/glycogen phosphorylase"/>
    <property type="match status" value="1"/>
</dbReference>
<dbReference type="InterPro" id="IPR011990">
    <property type="entry name" value="TPR-like_helical_dom_sf"/>
</dbReference>
<proteinExistence type="predicted"/>
<dbReference type="PANTHER" id="PTHR44835:SF1">
    <property type="entry name" value="PROTEIN O-GLCNAC TRANSFERASE"/>
    <property type="match status" value="1"/>
</dbReference>
<evidence type="ECO:0000313" key="4">
    <source>
        <dbReference type="EMBL" id="OIR07418.1"/>
    </source>
</evidence>
<keyword evidence="3" id="KW-0808">Transferase</keyword>
<dbReference type="AlphaFoldDB" id="A0A1J5SGB7"/>
<dbReference type="Gene3D" id="1.25.40.10">
    <property type="entry name" value="Tetratricopeptide repeat domain"/>
    <property type="match status" value="5"/>
</dbReference>
<evidence type="ECO:0000256" key="1">
    <source>
        <dbReference type="ARBA" id="ARBA00004922"/>
    </source>
</evidence>
<dbReference type="GO" id="GO:0016757">
    <property type="term" value="F:glycosyltransferase activity"/>
    <property type="evidence" value="ECO:0007669"/>
    <property type="project" value="UniProtKB-KW"/>
</dbReference>
<keyword evidence="2" id="KW-0328">Glycosyltransferase</keyword>
<comment type="pathway">
    <text evidence="1">Protein modification; protein glycosylation.</text>
</comment>
<dbReference type="Pfam" id="PF13424">
    <property type="entry name" value="TPR_12"/>
    <property type="match status" value="1"/>
</dbReference>
<dbReference type="Pfam" id="PF13432">
    <property type="entry name" value="TPR_16"/>
    <property type="match status" value="2"/>
</dbReference>
<sequence length="658" mass="71479">MPPTGQELNTIRAHLDAGRLDQAKRLLETFGAAHPRDGEVLWLRAELAVTRGAFDQAREQAREAEALAPISADQAYRLGLAFHRRSRPSEAATWYREALRQEPRLLHAWCNLGAALQAAGQPAEAAGAYEHALNLKSDFPEVLGNLGNAHLALKHHAQAQAVLARAVALKPDLATAWNSLGIALKGLGRTDEAREAYETAIALQPGYAEAHANLGTWFNAGGQLEQAETAYRRALALAPGRPDVLNNLGAVLSGLGRHAEAEQLLRDALAADPRSTDALCNLGNALLAADRIEEARTCLRSSIELKPDNVEALCNLGNSHLALNELDEALAFYERAEQAVRGHPEALFNQSLVHLARGDYSRGWPLYEHRFAARRGAPQRTFAGSTRLGPDTPVAGRTVLVYSEQGLGDTLQFARLLPALRAAGARVVVEVQEPLVGLIAGSALADAVHPTRRAPADYDLHCPLLSLGHVLGFNPLDQPASASYLRASDDLQARIRPQLDTTPRPRVGIVWSGNPKHRNDRRRSIALERLLGAFVGFEGTLVSLQRDRPAGDQATLAQSDRLVDLGPRFSDFSDTAAAVAQLDLVITVDTSVAHLSGALGVPTWVLLPFAPDWRWMLGREDCPWYSSMRLLRQPAVGDWDSVVQRIRADLVSVGERSR</sequence>
<reference evidence="4" key="1">
    <citation type="submission" date="2016-10" db="EMBL/GenBank/DDBJ databases">
        <title>Sequence of Gallionella enrichment culture.</title>
        <authorList>
            <person name="Poehlein A."/>
            <person name="Muehling M."/>
            <person name="Daniel R."/>
        </authorList>
    </citation>
    <scope>NUCLEOTIDE SEQUENCE</scope>
</reference>